<gene>
    <name evidence="3" type="ORF">LuPra_01766</name>
</gene>
<keyword evidence="4" id="KW-1185">Reference proteome</keyword>
<evidence type="ECO:0000313" key="4">
    <source>
        <dbReference type="Proteomes" id="UP000076079"/>
    </source>
</evidence>
<dbReference type="PATRIC" id="fig|1813736.3.peg.1853"/>
<dbReference type="InterPro" id="IPR029002">
    <property type="entry name" value="PLPC/GPLD1"/>
</dbReference>
<dbReference type="EMBL" id="CP015136">
    <property type="protein sequence ID" value="AMY08563.1"/>
    <property type="molecule type" value="Genomic_DNA"/>
</dbReference>
<dbReference type="KEGG" id="abac:LuPra_01766"/>
<dbReference type="Pfam" id="PF00882">
    <property type="entry name" value="Zn_dep_PLPC"/>
    <property type="match status" value="1"/>
</dbReference>
<accession>A0A143PJZ0</accession>
<proteinExistence type="predicted"/>
<reference evidence="3 4" key="1">
    <citation type="journal article" date="2016" name="Genome Announc.">
        <title>First Complete Genome Sequence of a Subdivision 6 Acidobacterium Strain.</title>
        <authorList>
            <person name="Huang S."/>
            <person name="Vieira S."/>
            <person name="Bunk B."/>
            <person name="Riedel T."/>
            <person name="Sproer C."/>
            <person name="Overmann J."/>
        </authorList>
    </citation>
    <scope>NUCLEOTIDE SEQUENCE [LARGE SCALE GENOMIC DNA]</scope>
    <source>
        <strain evidence="4">DSM 100886 HEG_-6_39</strain>
    </source>
</reference>
<feature type="transmembrane region" description="Helical" evidence="1">
    <location>
        <begin position="406"/>
        <end position="429"/>
    </location>
</feature>
<name>A0A143PJZ0_LUTPR</name>
<evidence type="ECO:0000259" key="2">
    <source>
        <dbReference type="Pfam" id="PF00882"/>
    </source>
</evidence>
<dbReference type="AlphaFoldDB" id="A0A143PJZ0"/>
<keyword evidence="1" id="KW-0472">Membrane</keyword>
<sequence>MPKYGIHHIVLRRAIDDKLMSGSSAAVNAAAVLSDQPDAAMLGAVGPDLFFFAPDYPAMQPIIALYTNYKKVLDLWEDIIAPIKQINEQFIEPVEDAVKDAVADDAIALIEMLLKELKETAGLFTSAVQTGLMAGVVGGLNSVFDPAGVPLIQNFFKLMFTPPLQDGQPDDKWYWFDLLHYRRTGRFARHLVENATTARQKAYAFGYLSHIAADVTGHPYVNQIVGAPYRLNMQRHVTAENFMDTWAFDHYFNESISTTLLQRLALTDSTCSDDIASLLVTAFQQGYTTGYPWAGGQQKTLLTADEIKETYTTFHGILGILAGMGVERPEEPFPGALAILEDAWKDVIQSPPSPPSTDDINCSWEDMLGLTSKSAACYKSLFESLAEWLAYLGALAVWLIERVHELIDFLITALLILPVMVLLALLYGIQLLLFELYRVAHWTLSMQGFLFPLRDDLSNSVSTRLIEASAGCVGSLAPNQVFTSQVTRYPRRTQLGDSHLICPFRGNEADGRIWNFVTTNAPMDPRQFIESLPFSKQNLKKYADAGTPGEANNAAREGRVIGNAIDLTAFMITTANDANATAIARRTCFANWNLDSDRGYGYKTWTGQVDPTAVTNEALHEAP</sequence>
<evidence type="ECO:0000256" key="1">
    <source>
        <dbReference type="SAM" id="Phobius"/>
    </source>
</evidence>
<dbReference type="STRING" id="1855912.LuPra_01766"/>
<keyword evidence="1" id="KW-0812">Transmembrane</keyword>
<evidence type="ECO:0000313" key="3">
    <source>
        <dbReference type="EMBL" id="AMY08563.1"/>
    </source>
</evidence>
<feature type="domain" description="Phospholipase C/D" evidence="2">
    <location>
        <begin position="171"/>
        <end position="259"/>
    </location>
</feature>
<keyword evidence="1" id="KW-1133">Transmembrane helix</keyword>
<protein>
    <recommendedName>
        <fullName evidence="2">Phospholipase C/D domain-containing protein</fullName>
    </recommendedName>
</protein>
<dbReference type="Proteomes" id="UP000076079">
    <property type="component" value="Chromosome"/>
</dbReference>
<organism evidence="3 4">
    <name type="scientific">Luteitalea pratensis</name>
    <dbReference type="NCBI Taxonomy" id="1855912"/>
    <lineage>
        <taxon>Bacteria</taxon>
        <taxon>Pseudomonadati</taxon>
        <taxon>Acidobacteriota</taxon>
        <taxon>Vicinamibacteria</taxon>
        <taxon>Vicinamibacterales</taxon>
        <taxon>Vicinamibacteraceae</taxon>
        <taxon>Luteitalea</taxon>
    </lineage>
</organism>
<reference evidence="4" key="2">
    <citation type="submission" date="2016-04" db="EMBL/GenBank/DDBJ databases">
        <title>First Complete Genome Sequence of a Subdivision 6 Acidobacterium.</title>
        <authorList>
            <person name="Huang S."/>
            <person name="Vieira S."/>
            <person name="Bunk B."/>
            <person name="Riedel T."/>
            <person name="Sproeer C."/>
            <person name="Overmann J."/>
        </authorList>
    </citation>
    <scope>NUCLEOTIDE SEQUENCE [LARGE SCALE GENOMIC DNA]</scope>
    <source>
        <strain evidence="4">DSM 100886 HEG_-6_39</strain>
    </source>
</reference>